<dbReference type="EMBL" id="JAYKXN010000004">
    <property type="protein sequence ID" value="KAK7293305.1"/>
    <property type="molecule type" value="Genomic_DNA"/>
</dbReference>
<dbReference type="CDD" id="cd06410">
    <property type="entry name" value="PB1_UP2"/>
    <property type="match status" value="1"/>
</dbReference>
<gene>
    <name evidence="3" type="ORF">RJT34_16168</name>
</gene>
<evidence type="ECO:0000259" key="2">
    <source>
        <dbReference type="SMART" id="SM00666"/>
    </source>
</evidence>
<proteinExistence type="predicted"/>
<protein>
    <recommendedName>
        <fullName evidence="2">PB1 domain-containing protein</fullName>
    </recommendedName>
</protein>
<dbReference type="InterPro" id="IPR053198">
    <property type="entry name" value="Gynoecium_Dev_Regulator"/>
</dbReference>
<feature type="region of interest" description="Disordered" evidence="1">
    <location>
        <begin position="44"/>
        <end position="73"/>
    </location>
</feature>
<reference evidence="3 4" key="1">
    <citation type="submission" date="2024-01" db="EMBL/GenBank/DDBJ databases">
        <title>The genomes of 5 underutilized Papilionoideae crops provide insights into root nodulation and disease resistance.</title>
        <authorList>
            <person name="Yuan L."/>
        </authorList>
    </citation>
    <scope>NUCLEOTIDE SEQUENCE [LARGE SCALE GENOMIC DNA]</scope>
    <source>
        <strain evidence="3">LY-2023</strain>
        <tissue evidence="3">Leaf</tissue>
    </source>
</reference>
<dbReference type="Pfam" id="PF00564">
    <property type="entry name" value="PB1"/>
    <property type="match status" value="1"/>
</dbReference>
<dbReference type="Gene3D" id="3.10.20.90">
    <property type="entry name" value="Phosphatidylinositol 3-kinase Catalytic Subunit, Chain A, domain 1"/>
    <property type="match status" value="1"/>
</dbReference>
<sequence length="662" mass="72058">MEKCRGGVGLTTNKIALLTHPVFPISLSPHCTLCCNLKQPLPPMEAQQPPPPSTLNYPDSVDSSPRSRNSWDEPYPPKLRLMCSYGGHIVPRPHDKSLCYAGGDTRIVVVDRHTSLSDLSCRLSKSFLNARPFILKYQLPTEDLDSLVSLTTDEDFQNMIDEYDNRIAADSSSNSKPSRIRLFLFPIAQAVGPVGSGLTATAKSEEWFLNALSGGSGSLDGGLSDSASVNCLLGLEDESGNTTITTTTKILKQDVQSVPDSPMLETNSSFGSTSSSLSPSGANLPPKEVKVENGGVGIKVQNQKGVGIEEQFAQLGVGQKLEESIVAPSVPAVTSDEDHGVPVEYRKPPISQIQTQIQQKSVVAVDLASPDSASSDTSVSNAMSHPKTVIYQDQVQIQSVTSEVPSSIPVDPKLNVYDPHGQIQTQQHVQESGYILQPQFDQQQLLQPQQQPHQLQQFMHETHLIHHTATGPVPVPSGSYPVYQQQFHPQHHHHIDQQYPVYLVPARQSQAYNLFVHQANIAESASNFSASQLQNLPNPSAHYPMRNAPLPKSEIAAGVYRTPAATPQLVQVSPNKHQQYVAYSQINHPPSQSVAPNSAVPSSYSYDYADPAHAQVFYAQPLVPSMSSQYQTMTAAPAVLPEVFGQLPANSMRQQVRTSQPL</sequence>
<feature type="compositionally biased region" description="Polar residues" evidence="1">
    <location>
        <begin position="54"/>
        <end position="68"/>
    </location>
</feature>
<dbReference type="PANTHER" id="PTHR31066">
    <property type="entry name" value="OS05G0427100 PROTEIN-RELATED"/>
    <property type="match status" value="1"/>
</dbReference>
<keyword evidence="4" id="KW-1185">Reference proteome</keyword>
<evidence type="ECO:0000313" key="3">
    <source>
        <dbReference type="EMBL" id="KAK7293305.1"/>
    </source>
</evidence>
<dbReference type="PANTHER" id="PTHR31066:SF27">
    <property type="entry name" value="EXPRESSED PROTEIN"/>
    <property type="match status" value="1"/>
</dbReference>
<dbReference type="SUPFAM" id="SSF54277">
    <property type="entry name" value="CAD &amp; PB1 domains"/>
    <property type="match status" value="1"/>
</dbReference>
<evidence type="ECO:0000256" key="1">
    <source>
        <dbReference type="SAM" id="MobiDB-lite"/>
    </source>
</evidence>
<feature type="domain" description="PB1" evidence="2">
    <location>
        <begin position="93"/>
        <end position="185"/>
    </location>
</feature>
<feature type="region of interest" description="Disordered" evidence="1">
    <location>
        <begin position="259"/>
        <end position="289"/>
    </location>
</feature>
<feature type="compositionally biased region" description="Low complexity" evidence="1">
    <location>
        <begin position="266"/>
        <end position="285"/>
    </location>
</feature>
<comment type="caution">
    <text evidence="3">The sequence shown here is derived from an EMBL/GenBank/DDBJ whole genome shotgun (WGS) entry which is preliminary data.</text>
</comment>
<organism evidence="3 4">
    <name type="scientific">Clitoria ternatea</name>
    <name type="common">Butterfly pea</name>
    <dbReference type="NCBI Taxonomy" id="43366"/>
    <lineage>
        <taxon>Eukaryota</taxon>
        <taxon>Viridiplantae</taxon>
        <taxon>Streptophyta</taxon>
        <taxon>Embryophyta</taxon>
        <taxon>Tracheophyta</taxon>
        <taxon>Spermatophyta</taxon>
        <taxon>Magnoliopsida</taxon>
        <taxon>eudicotyledons</taxon>
        <taxon>Gunneridae</taxon>
        <taxon>Pentapetalae</taxon>
        <taxon>rosids</taxon>
        <taxon>fabids</taxon>
        <taxon>Fabales</taxon>
        <taxon>Fabaceae</taxon>
        <taxon>Papilionoideae</taxon>
        <taxon>50 kb inversion clade</taxon>
        <taxon>NPAAA clade</taxon>
        <taxon>indigoferoid/millettioid clade</taxon>
        <taxon>Phaseoleae</taxon>
        <taxon>Clitoria</taxon>
    </lineage>
</organism>
<dbReference type="InterPro" id="IPR000270">
    <property type="entry name" value="PB1_dom"/>
</dbReference>
<dbReference type="Proteomes" id="UP001359559">
    <property type="component" value="Unassembled WGS sequence"/>
</dbReference>
<dbReference type="AlphaFoldDB" id="A0AAN9J6P8"/>
<feature type="compositionally biased region" description="Pro residues" evidence="1">
    <location>
        <begin position="44"/>
        <end position="53"/>
    </location>
</feature>
<name>A0AAN9J6P8_CLITE</name>
<dbReference type="SMART" id="SM00666">
    <property type="entry name" value="PB1"/>
    <property type="match status" value="1"/>
</dbReference>
<evidence type="ECO:0000313" key="4">
    <source>
        <dbReference type="Proteomes" id="UP001359559"/>
    </source>
</evidence>
<accession>A0AAN9J6P8</accession>